<evidence type="ECO:0000313" key="2">
    <source>
        <dbReference type="Proteomes" id="UP000321479"/>
    </source>
</evidence>
<reference evidence="1 2" key="1">
    <citation type="journal article" date="2017" name="Curr. Microbiol.">
        <title>Mucilaginibacter ginsenosidivorans sp. nov., Isolated from Soil of Ginseng Field.</title>
        <authorList>
            <person name="Kim M.M."/>
            <person name="Siddiqi M.Z."/>
            <person name="Im W.T."/>
        </authorList>
    </citation>
    <scope>NUCLEOTIDE SEQUENCE [LARGE SCALE GENOMIC DNA]</scope>
    <source>
        <strain evidence="1 2">Gsoil 3017</strain>
    </source>
</reference>
<organism evidence="1 2">
    <name type="scientific">Mucilaginibacter ginsenosidivorans</name>
    <dbReference type="NCBI Taxonomy" id="398053"/>
    <lineage>
        <taxon>Bacteria</taxon>
        <taxon>Pseudomonadati</taxon>
        <taxon>Bacteroidota</taxon>
        <taxon>Sphingobacteriia</taxon>
        <taxon>Sphingobacteriales</taxon>
        <taxon>Sphingobacteriaceae</taxon>
        <taxon>Mucilaginibacter</taxon>
    </lineage>
</organism>
<dbReference type="Proteomes" id="UP000321479">
    <property type="component" value="Chromosome"/>
</dbReference>
<dbReference type="RefSeq" id="WP_147031163.1">
    <property type="nucleotide sequence ID" value="NZ_CP042436.1"/>
</dbReference>
<dbReference type="AlphaFoldDB" id="A0A5B8UVX3"/>
<name>A0A5B8UVX3_9SPHI</name>
<protein>
    <recommendedName>
        <fullName evidence="3">DUF2116 family Zn-ribbon domain-containing protein</fullName>
    </recommendedName>
</protein>
<sequence>MGEQLPKNPENTCAECGMPLGPGRRDRKFCNDLCRTAYNNRKPKKKPAAEPAYLENETRDTRRIYQVLLKNRTILYYHNRYFGDELPLRDLIGRGFNLKFFTSEIMTPDGDIERYCFDMGYHISKSETVYIVERPEETF</sequence>
<proteinExistence type="predicted"/>
<dbReference type="OrthoDB" id="5187906at2"/>
<keyword evidence="2" id="KW-1185">Reference proteome</keyword>
<evidence type="ECO:0000313" key="1">
    <source>
        <dbReference type="EMBL" id="QEC62586.1"/>
    </source>
</evidence>
<dbReference type="EMBL" id="CP042436">
    <property type="protein sequence ID" value="QEC62586.1"/>
    <property type="molecule type" value="Genomic_DNA"/>
</dbReference>
<dbReference type="KEGG" id="mgin:FRZ54_08280"/>
<evidence type="ECO:0008006" key="3">
    <source>
        <dbReference type="Google" id="ProtNLM"/>
    </source>
</evidence>
<accession>A0A5B8UVX3</accession>
<gene>
    <name evidence="1" type="ORF">FRZ54_08280</name>
</gene>